<comment type="caution">
    <text evidence="2">The sequence shown here is derived from an EMBL/GenBank/DDBJ whole genome shotgun (WGS) entry which is preliminary data.</text>
</comment>
<accession>A0AAV9SYC4</accession>
<evidence type="ECO:0000313" key="3">
    <source>
        <dbReference type="Proteomes" id="UP001327957"/>
    </source>
</evidence>
<proteinExistence type="predicted"/>
<evidence type="ECO:0000256" key="1">
    <source>
        <dbReference type="SAM" id="MobiDB-lite"/>
    </source>
</evidence>
<evidence type="ECO:0000313" key="2">
    <source>
        <dbReference type="EMBL" id="KAK6210003.1"/>
    </source>
</evidence>
<dbReference type="EMBL" id="JASAOK010000047">
    <property type="protein sequence ID" value="KAK6210003.1"/>
    <property type="molecule type" value="Genomic_DNA"/>
</dbReference>
<organism evidence="2 3">
    <name type="scientific">Colletotrichum tabaci</name>
    <dbReference type="NCBI Taxonomy" id="1209068"/>
    <lineage>
        <taxon>Eukaryota</taxon>
        <taxon>Fungi</taxon>
        <taxon>Dikarya</taxon>
        <taxon>Ascomycota</taxon>
        <taxon>Pezizomycotina</taxon>
        <taxon>Sordariomycetes</taxon>
        <taxon>Hypocreomycetidae</taxon>
        <taxon>Glomerellales</taxon>
        <taxon>Glomerellaceae</taxon>
        <taxon>Colletotrichum</taxon>
        <taxon>Colletotrichum destructivum species complex</taxon>
    </lineage>
</organism>
<sequence length="115" mass="12924">MPDAQRFKDSRLEEGSSFCRNGGEVREPTTSFNQSFELFQDHQPNIRGQNCPWKLEASAMSMAETAFECVMGLSTQKHCWLENETKGVLEVEKVPRAKGSYLSLAIKGVARRPAL</sequence>
<keyword evidence="3" id="KW-1185">Reference proteome</keyword>
<gene>
    <name evidence="2" type="ORF">QIS74_11587</name>
</gene>
<feature type="region of interest" description="Disordered" evidence="1">
    <location>
        <begin position="1"/>
        <end position="26"/>
    </location>
</feature>
<reference evidence="2 3" key="1">
    <citation type="submission" date="2023-04" db="EMBL/GenBank/DDBJ databases">
        <title>Colletotrichum tabacum stain YC1 causing leaf anthracnose on Nicotiana tabacum(L.) cv.</title>
        <authorList>
            <person name="Ji Z."/>
            <person name="Wang M."/>
            <person name="Zhang J."/>
            <person name="Wang N."/>
            <person name="Zhou Z."/>
        </authorList>
    </citation>
    <scope>NUCLEOTIDE SEQUENCE [LARGE SCALE GENOMIC DNA]</scope>
    <source>
        <strain evidence="2 3">YC1</strain>
    </source>
</reference>
<name>A0AAV9SYC4_9PEZI</name>
<dbReference type="AlphaFoldDB" id="A0AAV9SYC4"/>
<feature type="compositionally biased region" description="Basic and acidic residues" evidence="1">
    <location>
        <begin position="1"/>
        <end position="14"/>
    </location>
</feature>
<dbReference type="Proteomes" id="UP001327957">
    <property type="component" value="Unassembled WGS sequence"/>
</dbReference>
<protein>
    <submittedName>
        <fullName evidence="2">Uncharacterized protein</fullName>
    </submittedName>
</protein>